<accession>A0A4Y7T3Q5</accession>
<dbReference type="OrthoDB" id="3051324at2759"/>
<protein>
    <recommendedName>
        <fullName evidence="3">Reverse transcriptase zinc-binding domain-containing protein</fullName>
    </recommendedName>
</protein>
<organism evidence="1 2">
    <name type="scientific">Coprinellus micaceus</name>
    <name type="common">Glistening ink-cap mushroom</name>
    <name type="synonym">Coprinus micaceus</name>
    <dbReference type="NCBI Taxonomy" id="71717"/>
    <lineage>
        <taxon>Eukaryota</taxon>
        <taxon>Fungi</taxon>
        <taxon>Dikarya</taxon>
        <taxon>Basidiomycota</taxon>
        <taxon>Agaricomycotina</taxon>
        <taxon>Agaricomycetes</taxon>
        <taxon>Agaricomycetidae</taxon>
        <taxon>Agaricales</taxon>
        <taxon>Agaricineae</taxon>
        <taxon>Psathyrellaceae</taxon>
        <taxon>Coprinellus</taxon>
    </lineage>
</organism>
<evidence type="ECO:0000313" key="1">
    <source>
        <dbReference type="EMBL" id="TEB28765.1"/>
    </source>
</evidence>
<evidence type="ECO:0000313" key="2">
    <source>
        <dbReference type="Proteomes" id="UP000298030"/>
    </source>
</evidence>
<dbReference type="EMBL" id="QPFP01000030">
    <property type="protein sequence ID" value="TEB28765.1"/>
    <property type="molecule type" value="Genomic_DNA"/>
</dbReference>
<gene>
    <name evidence="1" type="ORF">FA13DRAFT_1666078</name>
</gene>
<reference evidence="1 2" key="1">
    <citation type="journal article" date="2019" name="Nat. Ecol. Evol.">
        <title>Megaphylogeny resolves global patterns of mushroom evolution.</title>
        <authorList>
            <person name="Varga T."/>
            <person name="Krizsan K."/>
            <person name="Foldi C."/>
            <person name="Dima B."/>
            <person name="Sanchez-Garcia M."/>
            <person name="Sanchez-Ramirez S."/>
            <person name="Szollosi G.J."/>
            <person name="Szarkandi J.G."/>
            <person name="Papp V."/>
            <person name="Albert L."/>
            <person name="Andreopoulos W."/>
            <person name="Angelini C."/>
            <person name="Antonin V."/>
            <person name="Barry K.W."/>
            <person name="Bougher N.L."/>
            <person name="Buchanan P."/>
            <person name="Buyck B."/>
            <person name="Bense V."/>
            <person name="Catcheside P."/>
            <person name="Chovatia M."/>
            <person name="Cooper J."/>
            <person name="Damon W."/>
            <person name="Desjardin D."/>
            <person name="Finy P."/>
            <person name="Geml J."/>
            <person name="Haridas S."/>
            <person name="Hughes K."/>
            <person name="Justo A."/>
            <person name="Karasinski D."/>
            <person name="Kautmanova I."/>
            <person name="Kiss B."/>
            <person name="Kocsube S."/>
            <person name="Kotiranta H."/>
            <person name="LaButti K.M."/>
            <person name="Lechner B.E."/>
            <person name="Liimatainen K."/>
            <person name="Lipzen A."/>
            <person name="Lukacs Z."/>
            <person name="Mihaltcheva S."/>
            <person name="Morgado L.N."/>
            <person name="Niskanen T."/>
            <person name="Noordeloos M.E."/>
            <person name="Ohm R.A."/>
            <person name="Ortiz-Santana B."/>
            <person name="Ovrebo C."/>
            <person name="Racz N."/>
            <person name="Riley R."/>
            <person name="Savchenko A."/>
            <person name="Shiryaev A."/>
            <person name="Soop K."/>
            <person name="Spirin V."/>
            <person name="Szebenyi C."/>
            <person name="Tomsovsky M."/>
            <person name="Tulloss R.E."/>
            <person name="Uehling J."/>
            <person name="Grigoriev I.V."/>
            <person name="Vagvolgyi C."/>
            <person name="Papp T."/>
            <person name="Martin F.M."/>
            <person name="Miettinen O."/>
            <person name="Hibbett D.S."/>
            <person name="Nagy L.G."/>
        </authorList>
    </citation>
    <scope>NUCLEOTIDE SEQUENCE [LARGE SCALE GENOMIC DNA]</scope>
    <source>
        <strain evidence="1 2">FP101781</strain>
    </source>
</reference>
<dbReference type="AlphaFoldDB" id="A0A4Y7T3Q5"/>
<feature type="non-terminal residue" evidence="1">
    <location>
        <position position="186"/>
    </location>
</feature>
<proteinExistence type="predicted"/>
<keyword evidence="2" id="KW-1185">Reference proteome</keyword>
<name>A0A4Y7T3Q5_COPMI</name>
<comment type="caution">
    <text evidence="1">The sequence shown here is derived from an EMBL/GenBank/DDBJ whole genome shotgun (WGS) entry which is preliminary data.</text>
</comment>
<dbReference type="Proteomes" id="UP000298030">
    <property type="component" value="Unassembled WGS sequence"/>
</dbReference>
<sequence>MESSGGISALVDEVHDSCAQYLHKQLQSSRLPLFNNPHRSLNFANPKSFLRKKKYLHTIFVPAHRRAVSKLLTSDHGLAIEQYRRVRRRDGSAIPVDERWCRYCNSPTESEVHALFLCIGDEAFPDIVTRRQQFYNDISRILPSFSVDRCLRNPSRSIHFLLDTPDLAPAFGKYVFDVLAMFPGFP</sequence>
<dbReference type="STRING" id="71717.A0A4Y7T3Q5"/>
<evidence type="ECO:0008006" key="3">
    <source>
        <dbReference type="Google" id="ProtNLM"/>
    </source>
</evidence>